<dbReference type="InterPro" id="IPR003615">
    <property type="entry name" value="HNH_nuc"/>
</dbReference>
<protein>
    <recommendedName>
        <fullName evidence="3">HNH endonuclease</fullName>
    </recommendedName>
</protein>
<reference evidence="1" key="1">
    <citation type="submission" date="2023-03" db="EMBL/GenBank/DDBJ databases">
        <title>Draft genome sequence of a Mycolicibacterium mageritense strain H4_3_1 isolated from a hybrid biological-inorganic system reactor.</title>
        <authorList>
            <person name="Feng X."/>
            <person name="Kazama D."/>
            <person name="Sato K."/>
            <person name="Kobayashi H."/>
        </authorList>
    </citation>
    <scope>NUCLEOTIDE SEQUENCE</scope>
    <source>
        <strain evidence="1">H4_3_1</strain>
    </source>
</reference>
<accession>A0AAI8TZ40</accession>
<dbReference type="EMBL" id="AP027452">
    <property type="protein sequence ID" value="BDY31177.1"/>
    <property type="molecule type" value="Genomic_DNA"/>
</dbReference>
<evidence type="ECO:0008006" key="3">
    <source>
        <dbReference type="Google" id="ProtNLM"/>
    </source>
</evidence>
<organism evidence="1 2">
    <name type="scientific">Mycolicibacterium mageritense</name>
    <name type="common">Mycobacterium mageritense</name>
    <dbReference type="NCBI Taxonomy" id="53462"/>
    <lineage>
        <taxon>Bacteria</taxon>
        <taxon>Bacillati</taxon>
        <taxon>Actinomycetota</taxon>
        <taxon>Actinomycetes</taxon>
        <taxon>Mycobacteriales</taxon>
        <taxon>Mycobacteriaceae</taxon>
        <taxon>Mycolicibacterium</taxon>
    </lineage>
</organism>
<sequence length="343" mass="36809">MTLDRPREATVKQLYALSMNRCAYPGCPTQLVSSETGTVIGEVCHIRAQNAGGPRYSESQTDEERHGFDNLILMCRNHHKEIDTIANLHLYTIEWLFATKRTHEDRARQQGEITAPPDVIKALAWTVTVYEAGATHMDFRNAVFKVGGEGGGPLGSGGSGGVLTIVGIAGLPPDIEREMEIDLTGGNGEFPGGGGGGGGVLVFEGRPADAEDLSRGLTVPLFCPVNAGQVVDGLLYILGAGWDHMWVTNIPSRVPINVAFTVEFGSIDANTLLSFEFTVRDHSGVECGRGTADLSVPKPSGAINRNSGLASFEIEVQSPGMYELSMLSGSSRFARYTLEVRLR</sequence>
<dbReference type="Proteomes" id="UP001241092">
    <property type="component" value="Chromosome"/>
</dbReference>
<dbReference type="RefSeq" id="WP_286211643.1">
    <property type="nucleotide sequence ID" value="NZ_AP027452.1"/>
</dbReference>
<gene>
    <name evidence="1" type="ORF">hbim_05129</name>
</gene>
<proteinExistence type="predicted"/>
<name>A0AAI8TZ40_MYCME</name>
<evidence type="ECO:0000313" key="2">
    <source>
        <dbReference type="Proteomes" id="UP001241092"/>
    </source>
</evidence>
<dbReference type="CDD" id="cd00085">
    <property type="entry name" value="HNHc"/>
    <property type="match status" value="1"/>
</dbReference>
<evidence type="ECO:0000313" key="1">
    <source>
        <dbReference type="EMBL" id="BDY31177.1"/>
    </source>
</evidence>
<dbReference type="AlphaFoldDB" id="A0AAI8TZ40"/>